<dbReference type="InterPro" id="IPR000175">
    <property type="entry name" value="Na/ntran_symport"/>
</dbReference>
<keyword evidence="4 6" id="KW-1133">Transmembrane helix</keyword>
<dbReference type="AlphaFoldDB" id="A0A1H9RRM3"/>
<dbReference type="InterPro" id="IPR037272">
    <property type="entry name" value="SNS_sf"/>
</dbReference>
<feature type="transmembrane region" description="Helical" evidence="6">
    <location>
        <begin position="87"/>
        <end position="110"/>
    </location>
</feature>
<dbReference type="GO" id="GO:0016020">
    <property type="term" value="C:membrane"/>
    <property type="evidence" value="ECO:0007669"/>
    <property type="project" value="UniProtKB-SubCell"/>
</dbReference>
<evidence type="ECO:0000256" key="4">
    <source>
        <dbReference type="ARBA" id="ARBA00022989"/>
    </source>
</evidence>
<feature type="transmembrane region" description="Helical" evidence="6">
    <location>
        <begin position="360"/>
        <end position="380"/>
    </location>
</feature>
<accession>A0A1H9RRM3</accession>
<keyword evidence="5 6" id="KW-0472">Membrane</keyword>
<gene>
    <name evidence="7" type="ORF">SAMN02910429_00969</name>
</gene>
<protein>
    <submittedName>
        <fullName evidence="7">Neurotransmitter:Na+ symporter, NSS family</fullName>
    </submittedName>
</protein>
<evidence type="ECO:0000313" key="8">
    <source>
        <dbReference type="Proteomes" id="UP000182471"/>
    </source>
</evidence>
<evidence type="ECO:0000256" key="6">
    <source>
        <dbReference type="SAM" id="Phobius"/>
    </source>
</evidence>
<dbReference type="Proteomes" id="UP000182471">
    <property type="component" value="Unassembled WGS sequence"/>
</dbReference>
<dbReference type="Pfam" id="PF00209">
    <property type="entry name" value="SNF"/>
    <property type="match status" value="2"/>
</dbReference>
<dbReference type="CDD" id="cd10336">
    <property type="entry name" value="SLC6sbd_Tyt1-Like"/>
    <property type="match status" value="1"/>
</dbReference>
<feature type="transmembrane region" description="Helical" evidence="6">
    <location>
        <begin position="269"/>
        <end position="289"/>
    </location>
</feature>
<dbReference type="PANTHER" id="PTHR42948:SF1">
    <property type="entry name" value="TRANSPORTER"/>
    <property type="match status" value="1"/>
</dbReference>
<evidence type="ECO:0000256" key="3">
    <source>
        <dbReference type="ARBA" id="ARBA00022692"/>
    </source>
</evidence>
<organism evidence="7 8">
    <name type="scientific">Lachnobacterium bovis</name>
    <dbReference type="NCBI Taxonomy" id="140626"/>
    <lineage>
        <taxon>Bacteria</taxon>
        <taxon>Bacillati</taxon>
        <taxon>Bacillota</taxon>
        <taxon>Clostridia</taxon>
        <taxon>Lachnospirales</taxon>
        <taxon>Lachnospiraceae</taxon>
        <taxon>Lachnobacterium</taxon>
    </lineage>
</organism>
<dbReference type="PROSITE" id="PS50267">
    <property type="entry name" value="NA_NEUROTRAN_SYMP_3"/>
    <property type="match status" value="1"/>
</dbReference>
<comment type="subcellular location">
    <subcellularLocation>
        <location evidence="1">Membrane</location>
        <topology evidence="1">Multi-pass membrane protein</topology>
    </subcellularLocation>
</comment>
<feature type="transmembrane region" description="Helical" evidence="6">
    <location>
        <begin position="442"/>
        <end position="464"/>
    </location>
</feature>
<feature type="transmembrane region" description="Helical" evidence="6">
    <location>
        <begin position="400"/>
        <end position="422"/>
    </location>
</feature>
<evidence type="ECO:0000256" key="5">
    <source>
        <dbReference type="ARBA" id="ARBA00023136"/>
    </source>
</evidence>
<feature type="transmembrane region" description="Helical" evidence="6">
    <location>
        <begin position="12"/>
        <end position="30"/>
    </location>
</feature>
<feature type="transmembrane region" description="Helical" evidence="6">
    <location>
        <begin position="139"/>
        <end position="158"/>
    </location>
</feature>
<feature type="transmembrane region" description="Helical" evidence="6">
    <location>
        <begin position="225"/>
        <end position="248"/>
    </location>
</feature>
<dbReference type="SUPFAM" id="SSF161070">
    <property type="entry name" value="SNF-like"/>
    <property type="match status" value="1"/>
</dbReference>
<evidence type="ECO:0000256" key="1">
    <source>
        <dbReference type="ARBA" id="ARBA00004141"/>
    </source>
</evidence>
<keyword evidence="3 6" id="KW-0812">Transmembrane</keyword>
<dbReference type="PRINTS" id="PR00176">
    <property type="entry name" value="NANEUSMPORT"/>
</dbReference>
<evidence type="ECO:0000313" key="7">
    <source>
        <dbReference type="EMBL" id="SER75346.1"/>
    </source>
</evidence>
<feature type="transmembrane region" description="Helical" evidence="6">
    <location>
        <begin position="42"/>
        <end position="66"/>
    </location>
</feature>
<proteinExistence type="predicted"/>
<dbReference type="InterPro" id="IPR047218">
    <property type="entry name" value="YocR/YhdH-like"/>
</dbReference>
<name>A0A1H9RRM3_9FIRM</name>
<dbReference type="EMBL" id="FOGW01000009">
    <property type="protein sequence ID" value="SER75346.1"/>
    <property type="molecule type" value="Genomic_DNA"/>
</dbReference>
<feature type="transmembrane region" description="Helical" evidence="6">
    <location>
        <begin position="170"/>
        <end position="188"/>
    </location>
</feature>
<dbReference type="NCBIfam" id="NF037979">
    <property type="entry name" value="Na_transp"/>
    <property type="match status" value="1"/>
</dbReference>
<keyword evidence="8" id="KW-1185">Reference proteome</keyword>
<dbReference type="PANTHER" id="PTHR42948">
    <property type="entry name" value="TRANSPORTER"/>
    <property type="match status" value="1"/>
</dbReference>
<reference evidence="8" key="1">
    <citation type="submission" date="2016-10" db="EMBL/GenBank/DDBJ databases">
        <authorList>
            <person name="Varghese N."/>
            <person name="Submissions S."/>
        </authorList>
    </citation>
    <scope>NUCLEOTIDE SEQUENCE [LARGE SCALE GENOMIC DNA]</scope>
    <source>
        <strain evidence="8">S1b</strain>
    </source>
</reference>
<sequence>MKNKKKGGFSGQLGFVMAAAGSAVGVGNIWRFPYLTAKDGGGLFLLIYFALVLTFGFTLLTSDLAIGRKTKMSSIYAYGQMKSGWKFLGYITFLVPALIMTYYAIIGGWITKYIVIYLTNNSKDAIKDNYFTDFITSKASPIILMLFFMTLTSIIVFLGVEKGIEKFSKIIMPGLFLIIVGIAIYSLTLSHDVTLANGKHVTRTGLEGFKVYVIPDFHGLTIKKFLQILLDAMSQLFFSLSVSMGIMITYGSYVKDDIDLNKAVSQIEIFDTAAAFFAGLMIIPSIYVFSGVEGMSAGPGLIFISLPKVFNEMGIAGKIIGLVFFVMVFFAALSSCISVLETLVANCMELFKVSRKKITLILTAIYMIASIVVCLGYNVLYFDVKLPNGSNGQLLDIMDYISNSFLMPLISCISAILIGWIVGPDWVVNEVCKNGEKFRRKIVYRVMIKYVAPVVMFILFLQSIGIF</sequence>
<keyword evidence="2" id="KW-0813">Transport</keyword>
<evidence type="ECO:0000256" key="2">
    <source>
        <dbReference type="ARBA" id="ARBA00022448"/>
    </source>
</evidence>
<feature type="transmembrane region" description="Helical" evidence="6">
    <location>
        <begin position="315"/>
        <end position="340"/>
    </location>
</feature>
<dbReference type="RefSeq" id="WP_074730500.1">
    <property type="nucleotide sequence ID" value="NZ_FOGW01000009.1"/>
</dbReference>